<evidence type="ECO:0000313" key="2">
    <source>
        <dbReference type="EMBL" id="HIQ64448.1"/>
    </source>
</evidence>
<proteinExistence type="predicted"/>
<accession>A0A9D0YYV0</accession>
<sequence length="121" mass="13694">MASLDSLYAEKNQYQALRSDVSELASKLSASVDALTSAANIQNNYSINDSSPESGIIKIRQEQLQQKKDTITTGVIPAIDGEISRIDTEIEAEKRRIEEEKRRREEEERRAREEAEASMYS</sequence>
<dbReference type="EMBL" id="DVFU01000035">
    <property type="protein sequence ID" value="HIQ64448.1"/>
    <property type="molecule type" value="Genomic_DNA"/>
</dbReference>
<dbReference type="AlphaFoldDB" id="A0A9D0YYV0"/>
<organism evidence="2 3">
    <name type="scientific">Candidatus Faecenecus gallistercoris</name>
    <dbReference type="NCBI Taxonomy" id="2840793"/>
    <lineage>
        <taxon>Bacteria</taxon>
        <taxon>Bacillati</taxon>
        <taxon>Bacillota</taxon>
        <taxon>Bacillota incertae sedis</taxon>
        <taxon>Candidatus Faecenecus</taxon>
    </lineage>
</organism>
<feature type="region of interest" description="Disordered" evidence="1">
    <location>
        <begin position="90"/>
        <end position="121"/>
    </location>
</feature>
<dbReference type="Proteomes" id="UP000886725">
    <property type="component" value="Unassembled WGS sequence"/>
</dbReference>
<reference evidence="2" key="1">
    <citation type="submission" date="2020-10" db="EMBL/GenBank/DDBJ databases">
        <authorList>
            <person name="Gilroy R."/>
        </authorList>
    </citation>
    <scope>NUCLEOTIDE SEQUENCE</scope>
    <source>
        <strain evidence="2">CHK165-10780</strain>
    </source>
</reference>
<protein>
    <submittedName>
        <fullName evidence="2">Uncharacterized protein</fullName>
    </submittedName>
</protein>
<gene>
    <name evidence="2" type="ORF">IAC85_01790</name>
</gene>
<feature type="compositionally biased region" description="Basic and acidic residues" evidence="1">
    <location>
        <begin position="90"/>
        <end position="115"/>
    </location>
</feature>
<reference evidence="2" key="2">
    <citation type="journal article" date="2021" name="PeerJ">
        <title>Extensive microbial diversity within the chicken gut microbiome revealed by metagenomics and culture.</title>
        <authorList>
            <person name="Gilroy R."/>
            <person name="Ravi A."/>
            <person name="Getino M."/>
            <person name="Pursley I."/>
            <person name="Horton D.L."/>
            <person name="Alikhan N.F."/>
            <person name="Baker D."/>
            <person name="Gharbi K."/>
            <person name="Hall N."/>
            <person name="Watson M."/>
            <person name="Adriaenssens E.M."/>
            <person name="Foster-Nyarko E."/>
            <person name="Jarju S."/>
            <person name="Secka A."/>
            <person name="Antonio M."/>
            <person name="Oren A."/>
            <person name="Chaudhuri R.R."/>
            <person name="La Ragione R."/>
            <person name="Hildebrand F."/>
            <person name="Pallen M.J."/>
        </authorList>
    </citation>
    <scope>NUCLEOTIDE SEQUENCE</scope>
    <source>
        <strain evidence="2">CHK165-10780</strain>
    </source>
</reference>
<evidence type="ECO:0000313" key="3">
    <source>
        <dbReference type="Proteomes" id="UP000886725"/>
    </source>
</evidence>
<evidence type="ECO:0000256" key="1">
    <source>
        <dbReference type="SAM" id="MobiDB-lite"/>
    </source>
</evidence>
<name>A0A9D0YYV0_9FIRM</name>
<comment type="caution">
    <text evidence="2">The sequence shown here is derived from an EMBL/GenBank/DDBJ whole genome shotgun (WGS) entry which is preliminary data.</text>
</comment>